<dbReference type="InterPro" id="IPR000960">
    <property type="entry name" value="Flavin_mOase"/>
</dbReference>
<dbReference type="GO" id="GO:0004499">
    <property type="term" value="F:N,N-dimethylaniline monooxygenase activity"/>
    <property type="evidence" value="ECO:0007669"/>
    <property type="project" value="InterPro"/>
</dbReference>
<keyword evidence="4" id="KW-0521">NADP</keyword>
<evidence type="ECO:0000313" key="8">
    <source>
        <dbReference type="Proteomes" id="UP000193689"/>
    </source>
</evidence>
<keyword evidence="2" id="KW-0285">Flavoprotein</keyword>
<evidence type="ECO:0000313" key="7">
    <source>
        <dbReference type="EMBL" id="ORY68280.1"/>
    </source>
</evidence>
<proteinExistence type="inferred from homology"/>
<dbReference type="InterPro" id="IPR036188">
    <property type="entry name" value="FAD/NAD-bd_sf"/>
</dbReference>
<evidence type="ECO:0000256" key="5">
    <source>
        <dbReference type="ARBA" id="ARBA00023002"/>
    </source>
</evidence>
<keyword evidence="5" id="KW-0560">Oxidoreductase</keyword>
<dbReference type="PANTHER" id="PTHR23023">
    <property type="entry name" value="DIMETHYLANILINE MONOOXYGENASE"/>
    <property type="match status" value="1"/>
</dbReference>
<dbReference type="InterPro" id="IPR006076">
    <property type="entry name" value="FAD-dep_OxRdtase"/>
</dbReference>
<evidence type="ECO:0000256" key="1">
    <source>
        <dbReference type="ARBA" id="ARBA00009183"/>
    </source>
</evidence>
<evidence type="ECO:0000256" key="4">
    <source>
        <dbReference type="ARBA" id="ARBA00022857"/>
    </source>
</evidence>
<dbReference type="STRING" id="1141098.A0A1Y2E9M6"/>
<gene>
    <name evidence="7" type="ORF">BCR38DRAFT_463832</name>
</gene>
<evidence type="ECO:0000256" key="3">
    <source>
        <dbReference type="ARBA" id="ARBA00022827"/>
    </source>
</evidence>
<keyword evidence="3" id="KW-0274">FAD</keyword>
<name>A0A1Y2E9M6_9PEZI</name>
<dbReference type="Gene3D" id="3.50.50.60">
    <property type="entry name" value="FAD/NAD(P)-binding domain"/>
    <property type="match status" value="2"/>
</dbReference>
<sequence length="510" mass="55759">MAAVRSTPTPSGCTKQVAVIGAGISGITSAGHLLRHGLKVVLFERSSIAGGVWHYDPRSALEPPYPNEKPPTPDGYGSGVNGTKYQSLEANDNFETTSLAHAPPSPCYKGLRNNVPTSLMRSTLMSWSPGTEEFVSQDLIEKYIQDLALHTGVQEHILYDMSVESVAKSTNSSAPKWTIRTRTLRKTGSAPEFLARQWDDFDAVVVASGHYHEPRIPDLPGLSAWKQKFPDNVMHSKQYRKPDVFKDKTVLIIGAGVSSLDIARELGSVAKKTYQSVRGGSFDLPATLLPENAERVGKIEKFVLNESADTTSSPRPGEVVLKDGRVLTDIDVIILGTGYLTSYPFLGPTLQSPYTEAESADDKVIITSDGCVTHNLHHDIFYIPDPSLLFVGVPYHVSTFSFFDFQAEVVARVLSGKARLPSQEVMRSTYEKRKMDVVGGSKNFHSLLLRETEYIDEILAWVNGEARKLGVEEMEGVDGDWRARVLDPVGKEGVPGVVDRVQGAVGLTTA</sequence>
<comment type="caution">
    <text evidence="7">The sequence shown here is derived from an EMBL/GenBank/DDBJ whole genome shotgun (WGS) entry which is preliminary data.</text>
</comment>
<evidence type="ECO:0000256" key="2">
    <source>
        <dbReference type="ARBA" id="ARBA00022630"/>
    </source>
</evidence>
<accession>A0A1Y2E9M6</accession>
<dbReference type="PRINTS" id="PR00419">
    <property type="entry name" value="ADXRDTASE"/>
</dbReference>
<keyword evidence="8" id="KW-1185">Reference proteome</keyword>
<dbReference type="InterPro" id="IPR050346">
    <property type="entry name" value="FMO-like"/>
</dbReference>
<dbReference type="PIRSF" id="PIRSF000332">
    <property type="entry name" value="FMO"/>
    <property type="match status" value="1"/>
</dbReference>
<dbReference type="EMBL" id="MCFJ01000003">
    <property type="protein sequence ID" value="ORY68280.1"/>
    <property type="molecule type" value="Genomic_DNA"/>
</dbReference>
<dbReference type="GO" id="GO:0050660">
    <property type="term" value="F:flavin adenine dinucleotide binding"/>
    <property type="evidence" value="ECO:0007669"/>
    <property type="project" value="InterPro"/>
</dbReference>
<dbReference type="Pfam" id="PF01266">
    <property type="entry name" value="DAO"/>
    <property type="match status" value="1"/>
</dbReference>
<dbReference type="GeneID" id="63778861"/>
<organism evidence="7 8">
    <name type="scientific">Pseudomassariella vexata</name>
    <dbReference type="NCBI Taxonomy" id="1141098"/>
    <lineage>
        <taxon>Eukaryota</taxon>
        <taxon>Fungi</taxon>
        <taxon>Dikarya</taxon>
        <taxon>Ascomycota</taxon>
        <taxon>Pezizomycotina</taxon>
        <taxon>Sordariomycetes</taxon>
        <taxon>Xylariomycetidae</taxon>
        <taxon>Amphisphaeriales</taxon>
        <taxon>Pseudomassariaceae</taxon>
        <taxon>Pseudomassariella</taxon>
    </lineage>
</organism>
<protein>
    <recommendedName>
        <fullName evidence="6">FAD dependent oxidoreductase domain-containing protein</fullName>
    </recommendedName>
</protein>
<dbReference type="SUPFAM" id="SSF51905">
    <property type="entry name" value="FAD/NAD(P)-binding domain"/>
    <property type="match status" value="2"/>
</dbReference>
<dbReference type="OrthoDB" id="66881at2759"/>
<evidence type="ECO:0000259" key="6">
    <source>
        <dbReference type="Pfam" id="PF01266"/>
    </source>
</evidence>
<dbReference type="InParanoid" id="A0A1Y2E9M6"/>
<feature type="domain" description="FAD dependent oxidoreductase" evidence="6">
    <location>
        <begin position="17"/>
        <end position="51"/>
    </location>
</feature>
<dbReference type="InterPro" id="IPR020946">
    <property type="entry name" value="Flavin_mOase-like"/>
</dbReference>
<reference evidence="7 8" key="1">
    <citation type="submission" date="2016-07" db="EMBL/GenBank/DDBJ databases">
        <title>Pervasive Adenine N6-methylation of Active Genes in Fungi.</title>
        <authorList>
            <consortium name="DOE Joint Genome Institute"/>
            <person name="Mondo S.J."/>
            <person name="Dannebaum R.O."/>
            <person name="Kuo R.C."/>
            <person name="Labutti K."/>
            <person name="Haridas S."/>
            <person name="Kuo A."/>
            <person name="Salamov A."/>
            <person name="Ahrendt S.R."/>
            <person name="Lipzen A."/>
            <person name="Sullivan W."/>
            <person name="Andreopoulos W.B."/>
            <person name="Clum A."/>
            <person name="Lindquist E."/>
            <person name="Daum C."/>
            <person name="Ramamoorthy G.K."/>
            <person name="Gryganskyi A."/>
            <person name="Culley D."/>
            <person name="Magnuson J.K."/>
            <person name="James T.Y."/>
            <person name="O'Malley M.A."/>
            <person name="Stajich J.E."/>
            <person name="Spatafora J.W."/>
            <person name="Visel A."/>
            <person name="Grigoriev I.V."/>
        </authorList>
    </citation>
    <scope>NUCLEOTIDE SEQUENCE [LARGE SCALE GENOMIC DNA]</scope>
    <source>
        <strain evidence="7 8">CBS 129021</strain>
    </source>
</reference>
<dbReference type="Pfam" id="PF00743">
    <property type="entry name" value="FMO-like"/>
    <property type="match status" value="2"/>
</dbReference>
<dbReference type="AlphaFoldDB" id="A0A1Y2E9M6"/>
<dbReference type="Proteomes" id="UP000193689">
    <property type="component" value="Unassembled WGS sequence"/>
</dbReference>
<dbReference type="RefSeq" id="XP_040718567.1">
    <property type="nucleotide sequence ID" value="XM_040862649.1"/>
</dbReference>
<dbReference type="GO" id="GO:0050661">
    <property type="term" value="F:NADP binding"/>
    <property type="evidence" value="ECO:0007669"/>
    <property type="project" value="InterPro"/>
</dbReference>
<comment type="similarity">
    <text evidence="1">Belongs to the FMO family.</text>
</comment>